<sequence>MGAVTGMDVSFLDIEGLWEAAVTWVIWLMCNQALFQGSTPYMENIWNSMRSLVFITGSANTGPPPPRYSCPLKHPP</sequence>
<keyword evidence="2" id="KW-1185">Reference proteome</keyword>
<evidence type="ECO:0000313" key="2">
    <source>
        <dbReference type="Proteomes" id="UP001180020"/>
    </source>
</evidence>
<proteinExistence type="predicted"/>
<name>A0AAV9C949_ACOCL</name>
<reference evidence="1" key="2">
    <citation type="submission" date="2023-06" db="EMBL/GenBank/DDBJ databases">
        <authorList>
            <person name="Ma L."/>
            <person name="Liu K.-W."/>
            <person name="Li Z."/>
            <person name="Hsiao Y.-Y."/>
            <person name="Qi Y."/>
            <person name="Fu T."/>
            <person name="Tang G."/>
            <person name="Zhang D."/>
            <person name="Sun W.-H."/>
            <person name="Liu D.-K."/>
            <person name="Li Y."/>
            <person name="Chen G.-Z."/>
            <person name="Liu X.-D."/>
            <person name="Liao X.-Y."/>
            <person name="Jiang Y.-T."/>
            <person name="Yu X."/>
            <person name="Hao Y."/>
            <person name="Huang J."/>
            <person name="Zhao X.-W."/>
            <person name="Ke S."/>
            <person name="Chen Y.-Y."/>
            <person name="Wu W.-L."/>
            <person name="Hsu J.-L."/>
            <person name="Lin Y.-F."/>
            <person name="Huang M.-D."/>
            <person name="Li C.-Y."/>
            <person name="Huang L."/>
            <person name="Wang Z.-W."/>
            <person name="Zhao X."/>
            <person name="Zhong W.-Y."/>
            <person name="Peng D.-H."/>
            <person name="Ahmad S."/>
            <person name="Lan S."/>
            <person name="Zhang J.-S."/>
            <person name="Tsai W.-C."/>
            <person name="Van De Peer Y."/>
            <person name="Liu Z.-J."/>
        </authorList>
    </citation>
    <scope>NUCLEOTIDE SEQUENCE</scope>
    <source>
        <strain evidence="1">CP</strain>
        <tissue evidence="1">Leaves</tissue>
    </source>
</reference>
<protein>
    <submittedName>
        <fullName evidence="1">Uncharacterized protein</fullName>
    </submittedName>
</protein>
<dbReference type="Proteomes" id="UP001180020">
    <property type="component" value="Unassembled WGS sequence"/>
</dbReference>
<accession>A0AAV9C949</accession>
<dbReference type="AlphaFoldDB" id="A0AAV9C949"/>
<evidence type="ECO:0000313" key="1">
    <source>
        <dbReference type="EMBL" id="KAK1285670.1"/>
    </source>
</evidence>
<reference evidence="1" key="1">
    <citation type="journal article" date="2023" name="Nat. Commun.">
        <title>Diploid and tetraploid genomes of Acorus and the evolution of monocots.</title>
        <authorList>
            <person name="Ma L."/>
            <person name="Liu K.W."/>
            <person name="Li Z."/>
            <person name="Hsiao Y.Y."/>
            <person name="Qi Y."/>
            <person name="Fu T."/>
            <person name="Tang G.D."/>
            <person name="Zhang D."/>
            <person name="Sun W.H."/>
            <person name="Liu D.K."/>
            <person name="Li Y."/>
            <person name="Chen G.Z."/>
            <person name="Liu X.D."/>
            <person name="Liao X.Y."/>
            <person name="Jiang Y.T."/>
            <person name="Yu X."/>
            <person name="Hao Y."/>
            <person name="Huang J."/>
            <person name="Zhao X.W."/>
            <person name="Ke S."/>
            <person name="Chen Y.Y."/>
            <person name="Wu W.L."/>
            <person name="Hsu J.L."/>
            <person name="Lin Y.F."/>
            <person name="Huang M.D."/>
            <person name="Li C.Y."/>
            <person name="Huang L."/>
            <person name="Wang Z.W."/>
            <person name="Zhao X."/>
            <person name="Zhong W.Y."/>
            <person name="Peng D.H."/>
            <person name="Ahmad S."/>
            <person name="Lan S."/>
            <person name="Zhang J.S."/>
            <person name="Tsai W.C."/>
            <person name="Van de Peer Y."/>
            <person name="Liu Z.J."/>
        </authorList>
    </citation>
    <scope>NUCLEOTIDE SEQUENCE</scope>
    <source>
        <strain evidence="1">CP</strain>
    </source>
</reference>
<comment type="caution">
    <text evidence="1">The sequence shown here is derived from an EMBL/GenBank/DDBJ whole genome shotgun (WGS) entry which is preliminary data.</text>
</comment>
<gene>
    <name evidence="1" type="ORF">QJS10_CPB20g01131</name>
</gene>
<organism evidence="1 2">
    <name type="scientific">Acorus calamus</name>
    <name type="common">Sweet flag</name>
    <dbReference type="NCBI Taxonomy" id="4465"/>
    <lineage>
        <taxon>Eukaryota</taxon>
        <taxon>Viridiplantae</taxon>
        <taxon>Streptophyta</taxon>
        <taxon>Embryophyta</taxon>
        <taxon>Tracheophyta</taxon>
        <taxon>Spermatophyta</taxon>
        <taxon>Magnoliopsida</taxon>
        <taxon>Liliopsida</taxon>
        <taxon>Acoraceae</taxon>
        <taxon>Acorus</taxon>
    </lineage>
</organism>
<dbReference type="EMBL" id="JAUJYO010000020">
    <property type="protein sequence ID" value="KAK1285670.1"/>
    <property type="molecule type" value="Genomic_DNA"/>
</dbReference>